<gene>
    <name evidence="1" type="ORF">AV530_000791</name>
</gene>
<reference evidence="1 2" key="1">
    <citation type="submission" date="2016-02" db="EMBL/GenBank/DDBJ databases">
        <title>Band-tailed pigeon sequencing and assembly.</title>
        <authorList>
            <person name="Soares A.E."/>
            <person name="Novak B.J."/>
            <person name="Rice E.S."/>
            <person name="O'Connell B."/>
            <person name="Chang D."/>
            <person name="Weber S."/>
            <person name="Shapiro B."/>
        </authorList>
    </citation>
    <scope>NUCLEOTIDE SEQUENCE [LARGE SCALE GENOMIC DNA]</scope>
    <source>
        <strain evidence="1">BTP2013</strain>
        <tissue evidence="1">Blood</tissue>
    </source>
</reference>
<dbReference type="STRING" id="372326.A0A1V4KS86"/>
<sequence length="113" mass="12886">MKPFRDGPFQLRFLNMAPTNITFAVLFGRRSHYEDPMFLTLLRLVDEVTHLLGSLFLHGSYFCVKPAGHTTLKSLSAVRWGEFSCSLPTTRFFQVNEDPILLPPLLKSDIASR</sequence>
<comment type="caution">
    <text evidence="1">The sequence shown here is derived from an EMBL/GenBank/DDBJ whole genome shotgun (WGS) entry which is preliminary data.</text>
</comment>
<accession>A0A1V4KS86</accession>
<dbReference type="Proteomes" id="UP000190648">
    <property type="component" value="Unassembled WGS sequence"/>
</dbReference>
<organism evidence="1 2">
    <name type="scientific">Patagioenas fasciata monilis</name>
    <dbReference type="NCBI Taxonomy" id="372326"/>
    <lineage>
        <taxon>Eukaryota</taxon>
        <taxon>Metazoa</taxon>
        <taxon>Chordata</taxon>
        <taxon>Craniata</taxon>
        <taxon>Vertebrata</taxon>
        <taxon>Euteleostomi</taxon>
        <taxon>Archelosauria</taxon>
        <taxon>Archosauria</taxon>
        <taxon>Dinosauria</taxon>
        <taxon>Saurischia</taxon>
        <taxon>Theropoda</taxon>
        <taxon>Coelurosauria</taxon>
        <taxon>Aves</taxon>
        <taxon>Neognathae</taxon>
        <taxon>Neoaves</taxon>
        <taxon>Columbimorphae</taxon>
        <taxon>Columbiformes</taxon>
        <taxon>Columbidae</taxon>
        <taxon>Patagioenas</taxon>
    </lineage>
</organism>
<protein>
    <submittedName>
        <fullName evidence="1">Uncharacterized protein</fullName>
    </submittedName>
</protein>
<name>A0A1V4KS86_PATFA</name>
<proteinExistence type="predicted"/>
<dbReference type="EMBL" id="LSYS01001700">
    <property type="protein sequence ID" value="OPJ87290.1"/>
    <property type="molecule type" value="Genomic_DNA"/>
</dbReference>
<dbReference type="AlphaFoldDB" id="A0A1V4KS86"/>
<evidence type="ECO:0000313" key="2">
    <source>
        <dbReference type="Proteomes" id="UP000190648"/>
    </source>
</evidence>
<evidence type="ECO:0000313" key="1">
    <source>
        <dbReference type="EMBL" id="OPJ87290.1"/>
    </source>
</evidence>
<keyword evidence="2" id="KW-1185">Reference proteome</keyword>